<dbReference type="PROSITE" id="PS00676">
    <property type="entry name" value="SIGMA54_INTERACT_2"/>
    <property type="match status" value="1"/>
</dbReference>
<feature type="domain" description="Sigma-54 factor interaction" evidence="7">
    <location>
        <begin position="129"/>
        <end position="358"/>
    </location>
</feature>
<accession>A0A0E2ALZ2</accession>
<dbReference type="Gene3D" id="3.40.50.300">
    <property type="entry name" value="P-loop containing nucleotide triphosphate hydrolases"/>
    <property type="match status" value="1"/>
</dbReference>
<keyword evidence="2" id="KW-0067">ATP-binding</keyword>
<dbReference type="PROSITE" id="PS50045">
    <property type="entry name" value="SIGMA54_INTERACT_4"/>
    <property type="match status" value="1"/>
</dbReference>
<dbReference type="GO" id="GO:0000160">
    <property type="term" value="P:phosphorelay signal transduction system"/>
    <property type="evidence" value="ECO:0007669"/>
    <property type="project" value="InterPro"/>
</dbReference>
<dbReference type="SMART" id="SM00382">
    <property type="entry name" value="AAA"/>
    <property type="match status" value="1"/>
</dbReference>
<dbReference type="SMART" id="SM00448">
    <property type="entry name" value="REC"/>
    <property type="match status" value="1"/>
</dbReference>
<evidence type="ECO:0000256" key="3">
    <source>
        <dbReference type="ARBA" id="ARBA00023015"/>
    </source>
</evidence>
<dbReference type="PROSITE" id="PS00688">
    <property type="entry name" value="SIGMA54_INTERACT_3"/>
    <property type="match status" value="1"/>
</dbReference>
<evidence type="ECO:0000313" key="10">
    <source>
        <dbReference type="Proteomes" id="UP000003879"/>
    </source>
</evidence>
<dbReference type="InterPro" id="IPR001789">
    <property type="entry name" value="Sig_transdc_resp-reg_receiver"/>
</dbReference>
<evidence type="ECO:0000313" key="9">
    <source>
        <dbReference type="EMBL" id="EIY92959.1"/>
    </source>
</evidence>
<evidence type="ECO:0000259" key="8">
    <source>
        <dbReference type="PROSITE" id="PS50110"/>
    </source>
</evidence>
<evidence type="ECO:0000256" key="5">
    <source>
        <dbReference type="ARBA" id="ARBA00023163"/>
    </source>
</evidence>
<dbReference type="Gene3D" id="1.10.8.60">
    <property type="match status" value="1"/>
</dbReference>
<dbReference type="FunFam" id="3.40.50.300:FF:000006">
    <property type="entry name" value="DNA-binding transcriptional regulator NtrC"/>
    <property type="match status" value="1"/>
</dbReference>
<dbReference type="InterPro" id="IPR002197">
    <property type="entry name" value="HTH_Fis"/>
</dbReference>
<dbReference type="CDD" id="cd00009">
    <property type="entry name" value="AAA"/>
    <property type="match status" value="1"/>
</dbReference>
<keyword evidence="1" id="KW-0547">Nucleotide-binding</keyword>
<keyword evidence="3" id="KW-0805">Transcription regulation</keyword>
<gene>
    <name evidence="9" type="ORF">HMPREF1056_03247</name>
</gene>
<dbReference type="InterPro" id="IPR003593">
    <property type="entry name" value="AAA+_ATPase"/>
</dbReference>
<dbReference type="Gene3D" id="1.10.10.60">
    <property type="entry name" value="Homeodomain-like"/>
    <property type="match status" value="1"/>
</dbReference>
<dbReference type="PRINTS" id="PR01590">
    <property type="entry name" value="HTHFIS"/>
</dbReference>
<dbReference type="InterPro" id="IPR058031">
    <property type="entry name" value="AAA_lid_NorR"/>
</dbReference>
<reference evidence="9 10" key="1">
    <citation type="submission" date="2012-02" db="EMBL/GenBank/DDBJ databases">
        <title>The Genome Sequence of Bacteroides fragilis CL07T12C05.</title>
        <authorList>
            <consortium name="The Broad Institute Genome Sequencing Platform"/>
            <person name="Earl A."/>
            <person name="Ward D."/>
            <person name="Feldgarden M."/>
            <person name="Gevers D."/>
            <person name="Zitomersky N.L."/>
            <person name="Coyne M.J."/>
            <person name="Comstock L.E."/>
            <person name="Young S.K."/>
            <person name="Zeng Q."/>
            <person name="Gargeya S."/>
            <person name="Fitzgerald M."/>
            <person name="Haas B."/>
            <person name="Abouelleil A."/>
            <person name="Alvarado L."/>
            <person name="Arachchi H.M."/>
            <person name="Berlin A."/>
            <person name="Chapman S.B."/>
            <person name="Gearin G."/>
            <person name="Goldberg J."/>
            <person name="Griggs A."/>
            <person name="Gujja S."/>
            <person name="Hansen M."/>
            <person name="Heiman D."/>
            <person name="Howarth C."/>
            <person name="Larimer J."/>
            <person name="Lui A."/>
            <person name="MacDonald P.J.P."/>
            <person name="McCowen C."/>
            <person name="Montmayeur A."/>
            <person name="Murphy C."/>
            <person name="Neiman D."/>
            <person name="Pearson M."/>
            <person name="Priest M."/>
            <person name="Roberts A."/>
            <person name="Saif S."/>
            <person name="Shea T."/>
            <person name="Sisk P."/>
            <person name="Stolte C."/>
            <person name="Sykes S."/>
            <person name="Wortman J."/>
            <person name="Nusbaum C."/>
            <person name="Birren B."/>
        </authorList>
    </citation>
    <scope>NUCLEOTIDE SEQUENCE [LARGE SCALE GENOMIC DNA]</scope>
    <source>
        <strain evidence="9 10">CL07T12C05</strain>
    </source>
</reference>
<feature type="domain" description="Response regulatory" evidence="8">
    <location>
        <begin position="4"/>
        <end position="118"/>
    </location>
</feature>
<evidence type="ECO:0000256" key="6">
    <source>
        <dbReference type="PROSITE-ProRule" id="PRU00169"/>
    </source>
</evidence>
<sequence>MKRTILIIEDDIIFSRSISNWLKKKNMETECVAHLSSARRKLSSGEYDLVLADLRLPDGNSTELLRWIHEKHLNIPFLIMTNYGQVENAVEAMQLGAANYLCKPIQPDRLLESIGKVFSRIKHDINEFYHGESDKAREMYRQISLVAASDISVLLRGASGTGKEHIAREMHEQSRRKYKPYVTVDCGAIPEELAASEFFGHRKGSFTGADSDKPGLFQEADGGTLFLDEIGNLSYKTQMLLLRALQEKCYKQVGSTKERRFDIRLLAATNENLEKAITEGRFREDLFHRLNEFTIRVPLLSECPEDILPMAKFFLERFSKEHRVSLQGFDSLAIAAIREYGWPGNIRELRNTVRSAMLLATNGWITAGNLKLDLSVRPEENVILSEDEKERQLLVKMLEQTGNNRSRTARLLNMSRTTLYEKLKRYGII</sequence>
<dbReference type="PATRIC" id="fig|997883.3.peg.3405"/>
<evidence type="ECO:0000256" key="2">
    <source>
        <dbReference type="ARBA" id="ARBA00022840"/>
    </source>
</evidence>
<dbReference type="InterPro" id="IPR011006">
    <property type="entry name" value="CheY-like_superfamily"/>
</dbReference>
<dbReference type="Pfam" id="PF25601">
    <property type="entry name" value="AAA_lid_14"/>
    <property type="match status" value="1"/>
</dbReference>
<dbReference type="GO" id="GO:0005524">
    <property type="term" value="F:ATP binding"/>
    <property type="evidence" value="ECO:0007669"/>
    <property type="project" value="UniProtKB-KW"/>
</dbReference>
<dbReference type="InterPro" id="IPR009057">
    <property type="entry name" value="Homeodomain-like_sf"/>
</dbReference>
<keyword evidence="4" id="KW-0238">DNA-binding</keyword>
<protein>
    <recommendedName>
        <fullName evidence="11">Sigma-54-dependent Fis family transcriptional regulator</fullName>
    </recommendedName>
</protein>
<keyword evidence="6" id="KW-0597">Phosphoprotein</keyword>
<dbReference type="CDD" id="cd00156">
    <property type="entry name" value="REC"/>
    <property type="match status" value="1"/>
</dbReference>
<dbReference type="Gene3D" id="3.40.50.2300">
    <property type="match status" value="1"/>
</dbReference>
<dbReference type="PANTHER" id="PTHR32071">
    <property type="entry name" value="TRANSCRIPTIONAL REGULATORY PROTEIN"/>
    <property type="match status" value="1"/>
</dbReference>
<dbReference type="RefSeq" id="WP_005798081.1">
    <property type="nucleotide sequence ID" value="NZ_JH724216.1"/>
</dbReference>
<dbReference type="InterPro" id="IPR002078">
    <property type="entry name" value="Sigma_54_int"/>
</dbReference>
<feature type="modified residue" description="4-aspartylphosphate" evidence="6">
    <location>
        <position position="53"/>
    </location>
</feature>
<dbReference type="Proteomes" id="UP000003879">
    <property type="component" value="Unassembled WGS sequence"/>
</dbReference>
<proteinExistence type="predicted"/>
<dbReference type="GO" id="GO:0006355">
    <property type="term" value="P:regulation of DNA-templated transcription"/>
    <property type="evidence" value="ECO:0007669"/>
    <property type="project" value="InterPro"/>
</dbReference>
<evidence type="ECO:0000259" key="7">
    <source>
        <dbReference type="PROSITE" id="PS50045"/>
    </source>
</evidence>
<dbReference type="AlphaFoldDB" id="A0A0E2ALZ2"/>
<dbReference type="InterPro" id="IPR025944">
    <property type="entry name" value="Sigma_54_int_dom_CS"/>
</dbReference>
<dbReference type="PROSITE" id="PS50110">
    <property type="entry name" value="RESPONSE_REGULATORY"/>
    <property type="match status" value="1"/>
</dbReference>
<dbReference type="GO" id="GO:0043565">
    <property type="term" value="F:sequence-specific DNA binding"/>
    <property type="evidence" value="ECO:0007669"/>
    <property type="project" value="InterPro"/>
</dbReference>
<dbReference type="InterPro" id="IPR027417">
    <property type="entry name" value="P-loop_NTPase"/>
</dbReference>
<dbReference type="HOGENOM" id="CLU_000445_0_4_10"/>
<organism evidence="9 10">
    <name type="scientific">Bacteroides fragilis CL07T12C05</name>
    <dbReference type="NCBI Taxonomy" id="997883"/>
    <lineage>
        <taxon>Bacteria</taxon>
        <taxon>Pseudomonadati</taxon>
        <taxon>Bacteroidota</taxon>
        <taxon>Bacteroidia</taxon>
        <taxon>Bacteroidales</taxon>
        <taxon>Bacteroidaceae</taxon>
        <taxon>Bacteroides</taxon>
    </lineage>
</organism>
<dbReference type="Pfam" id="PF00158">
    <property type="entry name" value="Sigma54_activat"/>
    <property type="match status" value="1"/>
</dbReference>
<dbReference type="Pfam" id="PF02954">
    <property type="entry name" value="HTH_8"/>
    <property type="match status" value="1"/>
</dbReference>
<dbReference type="SUPFAM" id="SSF52540">
    <property type="entry name" value="P-loop containing nucleoside triphosphate hydrolases"/>
    <property type="match status" value="1"/>
</dbReference>
<dbReference type="SUPFAM" id="SSF46689">
    <property type="entry name" value="Homeodomain-like"/>
    <property type="match status" value="1"/>
</dbReference>
<name>A0A0E2ALZ2_BACFG</name>
<evidence type="ECO:0008006" key="11">
    <source>
        <dbReference type="Google" id="ProtNLM"/>
    </source>
</evidence>
<dbReference type="Pfam" id="PF00072">
    <property type="entry name" value="Response_reg"/>
    <property type="match status" value="1"/>
</dbReference>
<dbReference type="PANTHER" id="PTHR32071:SF14">
    <property type="entry name" value="TRANSCRIPTIONAL REGULATORY PROTEIN RTCR"/>
    <property type="match status" value="1"/>
</dbReference>
<evidence type="ECO:0000256" key="4">
    <source>
        <dbReference type="ARBA" id="ARBA00023125"/>
    </source>
</evidence>
<dbReference type="InterPro" id="IPR025943">
    <property type="entry name" value="Sigma_54_int_dom_ATP-bd_2"/>
</dbReference>
<comment type="caution">
    <text evidence="9">The sequence shown here is derived from an EMBL/GenBank/DDBJ whole genome shotgun (WGS) entry which is preliminary data.</text>
</comment>
<dbReference type="EMBL" id="AGXN01000019">
    <property type="protein sequence ID" value="EIY92959.1"/>
    <property type="molecule type" value="Genomic_DNA"/>
</dbReference>
<keyword evidence="5" id="KW-0804">Transcription</keyword>
<dbReference type="SUPFAM" id="SSF52172">
    <property type="entry name" value="CheY-like"/>
    <property type="match status" value="1"/>
</dbReference>
<evidence type="ECO:0000256" key="1">
    <source>
        <dbReference type="ARBA" id="ARBA00022741"/>
    </source>
</evidence>